<dbReference type="AlphaFoldDB" id="A0A510E1S8"/>
<dbReference type="RefSeq" id="WP_162302112.1">
    <property type="nucleotide sequence ID" value="NZ_AP018930.1"/>
</dbReference>
<organism evidence="1 2">
    <name type="scientific">Sulfuracidifex tepidarius</name>
    <dbReference type="NCBI Taxonomy" id="1294262"/>
    <lineage>
        <taxon>Archaea</taxon>
        <taxon>Thermoproteota</taxon>
        <taxon>Thermoprotei</taxon>
        <taxon>Sulfolobales</taxon>
        <taxon>Sulfolobaceae</taxon>
        <taxon>Sulfuracidifex</taxon>
    </lineage>
</organism>
<dbReference type="EMBL" id="AP018930">
    <property type="protein sequence ID" value="BBG26427.1"/>
    <property type="molecule type" value="Genomic_DNA"/>
</dbReference>
<evidence type="ECO:0000313" key="2">
    <source>
        <dbReference type="Proteomes" id="UP000325030"/>
    </source>
</evidence>
<gene>
    <name evidence="1" type="ORF">IC007_0935</name>
</gene>
<evidence type="ECO:0000313" key="1">
    <source>
        <dbReference type="EMBL" id="BBG26427.1"/>
    </source>
</evidence>
<reference evidence="2" key="1">
    <citation type="submission" date="2018-09" db="EMBL/GenBank/DDBJ databases">
        <title>Complete Genome Sequencing of Sulfolobus sp. JCM 16834.</title>
        <authorList>
            <person name="Kato S."/>
            <person name="Itoh T."/>
            <person name="Ohkuma M."/>
        </authorList>
    </citation>
    <scope>NUCLEOTIDE SEQUENCE [LARGE SCALE GENOMIC DNA]</scope>
    <source>
        <strain evidence="2">IC-007</strain>
    </source>
</reference>
<proteinExistence type="predicted"/>
<name>A0A510E1S8_9CREN</name>
<dbReference type="GeneID" id="43938206"/>
<sequence>MVEATLSSPFMSEYSSITSFMAMPSVNASGRVVKVTTNGVEPLANAGGGKNSNTRANT</sequence>
<dbReference type="Proteomes" id="UP000325030">
    <property type="component" value="Chromosome"/>
</dbReference>
<protein>
    <submittedName>
        <fullName evidence="1">Uncharacterized protein</fullName>
    </submittedName>
</protein>
<accession>A0A510E1S8</accession>